<dbReference type="Gene3D" id="3.30.470.20">
    <property type="entry name" value="ATP-grasp fold, B domain"/>
    <property type="match status" value="1"/>
</dbReference>
<proteinExistence type="predicted"/>
<keyword evidence="4" id="KW-0092">Biotin</keyword>
<dbReference type="PANTHER" id="PTHR18866:SF33">
    <property type="entry name" value="METHYLCROTONOYL-COA CARBOXYLASE SUBUNIT ALPHA, MITOCHONDRIAL-RELATED"/>
    <property type="match status" value="1"/>
</dbReference>
<comment type="caution">
    <text evidence="9">The sequence shown here is derived from an EMBL/GenBank/DDBJ whole genome shotgun (WGS) entry which is preliminary data.</text>
</comment>
<dbReference type="PROSITE" id="PS50979">
    <property type="entry name" value="BC"/>
    <property type="match status" value="1"/>
</dbReference>
<dbReference type="Proteomes" id="UP000319836">
    <property type="component" value="Unassembled WGS sequence"/>
</dbReference>
<dbReference type="PROSITE" id="PS00866">
    <property type="entry name" value="CPSASE_1"/>
    <property type="match status" value="1"/>
</dbReference>
<dbReference type="PROSITE" id="PS50975">
    <property type="entry name" value="ATP_GRASP"/>
    <property type="match status" value="1"/>
</dbReference>
<evidence type="ECO:0000256" key="2">
    <source>
        <dbReference type="ARBA" id="ARBA00022741"/>
    </source>
</evidence>
<feature type="domain" description="ATP-grasp" evidence="7">
    <location>
        <begin position="166"/>
        <end position="255"/>
    </location>
</feature>
<dbReference type="InterPro" id="IPR011761">
    <property type="entry name" value="ATP-grasp"/>
</dbReference>
<evidence type="ECO:0000313" key="10">
    <source>
        <dbReference type="Proteomes" id="UP000319836"/>
    </source>
</evidence>
<evidence type="ECO:0000313" key="9">
    <source>
        <dbReference type="EMBL" id="TMQ71021.1"/>
    </source>
</evidence>
<keyword evidence="3 5" id="KW-0067">ATP-binding</keyword>
<dbReference type="Pfam" id="PF00289">
    <property type="entry name" value="Biotin_carb_N"/>
    <property type="match status" value="1"/>
</dbReference>
<evidence type="ECO:0000256" key="3">
    <source>
        <dbReference type="ARBA" id="ARBA00022840"/>
    </source>
</evidence>
<evidence type="ECO:0000256" key="6">
    <source>
        <dbReference type="SAM" id="MobiDB-lite"/>
    </source>
</evidence>
<dbReference type="FunFam" id="3.40.50.20:FF:000010">
    <property type="entry name" value="Propionyl-CoA carboxylase subunit alpha"/>
    <property type="match status" value="1"/>
</dbReference>
<dbReference type="AlphaFoldDB" id="A0A538U568"/>
<dbReference type="InterPro" id="IPR011764">
    <property type="entry name" value="Biotin_carboxylation_dom"/>
</dbReference>
<gene>
    <name evidence="9" type="ORF">E6K80_06800</name>
</gene>
<reference evidence="9 10" key="1">
    <citation type="journal article" date="2019" name="Nat. Microbiol.">
        <title>Mediterranean grassland soil C-N compound turnover is dependent on rainfall and depth, and is mediated by genomically divergent microorganisms.</title>
        <authorList>
            <person name="Diamond S."/>
            <person name="Andeer P.F."/>
            <person name="Li Z."/>
            <person name="Crits-Christoph A."/>
            <person name="Burstein D."/>
            <person name="Anantharaman K."/>
            <person name="Lane K.R."/>
            <person name="Thomas B.C."/>
            <person name="Pan C."/>
            <person name="Northen T.R."/>
            <person name="Banfield J.F."/>
        </authorList>
    </citation>
    <scope>NUCLEOTIDE SEQUENCE [LARGE SCALE GENOMIC DNA]</scope>
    <source>
        <strain evidence="9">WS_10</strain>
    </source>
</reference>
<accession>A0A538U568</accession>
<dbReference type="EMBL" id="VBPA01000160">
    <property type="protein sequence ID" value="TMQ71021.1"/>
    <property type="molecule type" value="Genomic_DNA"/>
</dbReference>
<feature type="region of interest" description="Disordered" evidence="6">
    <location>
        <begin position="1"/>
        <end position="21"/>
    </location>
</feature>
<evidence type="ECO:0000259" key="8">
    <source>
        <dbReference type="PROSITE" id="PS50979"/>
    </source>
</evidence>
<dbReference type="InterPro" id="IPR005479">
    <property type="entry name" value="CPAse_ATP-bd"/>
</dbReference>
<dbReference type="InterPro" id="IPR016185">
    <property type="entry name" value="PreATP-grasp_dom_sf"/>
</dbReference>
<name>A0A538U568_UNCEI</name>
<dbReference type="SUPFAM" id="SSF52440">
    <property type="entry name" value="PreATP-grasp domain"/>
    <property type="match status" value="1"/>
</dbReference>
<feature type="compositionally biased region" description="Gly residues" evidence="6">
    <location>
        <begin position="1"/>
        <end position="10"/>
    </location>
</feature>
<sequence>MGGFALGGVPRGPAAHARRGALRSRGAGRTLGVLREAQAALADELGVFDKVLIANRGEIACRIAATLREMGIRVVAVCSEVDRDALHVRAADEVHVLGPAEPRASYLNLEAVLRAARASGASAVHPGYGFLAENAAFAAAVEAAGLAFLGPTPDQIRAMGDKRAARAVAQRLGIPVVPGAEGDALEAILRAGRALGYPLLLKAALGGGGKGMRLVHDEGELREGFESTQRVALAGFGDASVYVEKRLARARHVEV</sequence>
<dbReference type="GO" id="GO:0016874">
    <property type="term" value="F:ligase activity"/>
    <property type="evidence" value="ECO:0007669"/>
    <property type="project" value="UniProtKB-KW"/>
</dbReference>
<evidence type="ECO:0000256" key="4">
    <source>
        <dbReference type="ARBA" id="ARBA00023267"/>
    </source>
</evidence>
<dbReference type="PANTHER" id="PTHR18866">
    <property type="entry name" value="CARBOXYLASE:PYRUVATE/ACETYL-COA/PROPIONYL-COA CARBOXYLASE"/>
    <property type="match status" value="1"/>
</dbReference>
<evidence type="ECO:0000256" key="1">
    <source>
        <dbReference type="ARBA" id="ARBA00022598"/>
    </source>
</evidence>
<feature type="domain" description="Biotin carboxylation" evidence="8">
    <location>
        <begin position="47"/>
        <end position="255"/>
    </location>
</feature>
<dbReference type="Pfam" id="PF02786">
    <property type="entry name" value="CPSase_L_D2"/>
    <property type="match status" value="1"/>
</dbReference>
<evidence type="ECO:0000259" key="7">
    <source>
        <dbReference type="PROSITE" id="PS50975"/>
    </source>
</evidence>
<dbReference type="InterPro" id="IPR050856">
    <property type="entry name" value="Biotin_carboxylase_complex"/>
</dbReference>
<dbReference type="SUPFAM" id="SSF56059">
    <property type="entry name" value="Glutathione synthetase ATP-binding domain-like"/>
    <property type="match status" value="1"/>
</dbReference>
<dbReference type="GO" id="GO:0005524">
    <property type="term" value="F:ATP binding"/>
    <property type="evidence" value="ECO:0007669"/>
    <property type="project" value="UniProtKB-UniRule"/>
</dbReference>
<evidence type="ECO:0000256" key="5">
    <source>
        <dbReference type="PROSITE-ProRule" id="PRU00409"/>
    </source>
</evidence>
<keyword evidence="2 5" id="KW-0547">Nucleotide-binding</keyword>
<keyword evidence="1" id="KW-0436">Ligase</keyword>
<protein>
    <recommendedName>
        <fullName evidence="11">ATP-grasp domain-containing protein</fullName>
    </recommendedName>
</protein>
<dbReference type="GO" id="GO:0046872">
    <property type="term" value="F:metal ion binding"/>
    <property type="evidence" value="ECO:0007669"/>
    <property type="project" value="InterPro"/>
</dbReference>
<evidence type="ECO:0008006" key="11">
    <source>
        <dbReference type="Google" id="ProtNLM"/>
    </source>
</evidence>
<organism evidence="9 10">
    <name type="scientific">Eiseniibacteriota bacterium</name>
    <dbReference type="NCBI Taxonomy" id="2212470"/>
    <lineage>
        <taxon>Bacteria</taxon>
        <taxon>Candidatus Eiseniibacteriota</taxon>
    </lineage>
</organism>
<dbReference type="InterPro" id="IPR005481">
    <property type="entry name" value="BC-like_N"/>
</dbReference>